<gene>
    <name evidence="2" type="ORF">BC751_1675</name>
</gene>
<feature type="transmembrane region" description="Helical" evidence="1">
    <location>
        <begin position="12"/>
        <end position="31"/>
    </location>
</feature>
<evidence type="ECO:0000256" key="1">
    <source>
        <dbReference type="SAM" id="Phobius"/>
    </source>
</evidence>
<organism evidence="2 3">
    <name type="scientific">Cecembia calidifontis</name>
    <dbReference type="NCBI Taxonomy" id="1187080"/>
    <lineage>
        <taxon>Bacteria</taxon>
        <taxon>Pseudomonadati</taxon>
        <taxon>Bacteroidota</taxon>
        <taxon>Cytophagia</taxon>
        <taxon>Cytophagales</taxon>
        <taxon>Cyclobacteriaceae</taxon>
        <taxon>Cecembia</taxon>
    </lineage>
</organism>
<evidence type="ECO:0000313" key="2">
    <source>
        <dbReference type="EMBL" id="RZS96116.1"/>
    </source>
</evidence>
<name>A0A4Q7P7J7_9BACT</name>
<comment type="caution">
    <text evidence="2">The sequence shown here is derived from an EMBL/GenBank/DDBJ whole genome shotgun (WGS) entry which is preliminary data.</text>
</comment>
<dbReference type="Proteomes" id="UP000292209">
    <property type="component" value="Unassembled WGS sequence"/>
</dbReference>
<keyword evidence="3" id="KW-1185">Reference proteome</keyword>
<dbReference type="AlphaFoldDB" id="A0A4Q7P7J7"/>
<keyword evidence="1" id="KW-0812">Transmembrane</keyword>
<dbReference type="EMBL" id="SGXG01000001">
    <property type="protein sequence ID" value="RZS96116.1"/>
    <property type="molecule type" value="Genomic_DNA"/>
</dbReference>
<sequence length="68" mass="7208">MKTTTFRFPKTVIAVAGAAAMMFATCGVVLVSNSTVQAQSGGIWHGSEFCERPGNFTCLPPVDVKVED</sequence>
<reference evidence="2 3" key="1">
    <citation type="submission" date="2019-02" db="EMBL/GenBank/DDBJ databases">
        <title>Genomic Encyclopedia of Archaeal and Bacterial Type Strains, Phase II (KMG-II): from individual species to whole genera.</title>
        <authorList>
            <person name="Goeker M."/>
        </authorList>
    </citation>
    <scope>NUCLEOTIDE SEQUENCE [LARGE SCALE GENOMIC DNA]</scope>
    <source>
        <strain evidence="2 3">DSM 21411</strain>
    </source>
</reference>
<accession>A0A4Q7P7J7</accession>
<dbReference type="RefSeq" id="WP_130275116.1">
    <property type="nucleotide sequence ID" value="NZ_SGXG01000001.1"/>
</dbReference>
<keyword evidence="1" id="KW-0472">Membrane</keyword>
<keyword evidence="1" id="KW-1133">Transmembrane helix</keyword>
<protein>
    <submittedName>
        <fullName evidence="2">Uncharacterized protein</fullName>
    </submittedName>
</protein>
<proteinExistence type="predicted"/>
<evidence type="ECO:0000313" key="3">
    <source>
        <dbReference type="Proteomes" id="UP000292209"/>
    </source>
</evidence>